<dbReference type="Proteomes" id="UP000018050">
    <property type="component" value="Unassembled WGS sequence"/>
</dbReference>
<gene>
    <name evidence="3" type="ORF">EAH_00066430</name>
</gene>
<keyword evidence="1" id="KW-0547">Nucleotide-binding</keyword>
<reference evidence="3" key="1">
    <citation type="submission" date="2013-10" db="EMBL/GenBank/DDBJ databases">
        <title>Genomic analysis of the causative agents of coccidiosis in chickens.</title>
        <authorList>
            <person name="Reid A.J."/>
            <person name="Blake D."/>
            <person name="Billington K."/>
            <person name="Browne H."/>
            <person name="Dunn M."/>
            <person name="Hung S."/>
            <person name="Kawahara F."/>
            <person name="Miranda-Saavedra D."/>
            <person name="Mourier T."/>
            <person name="Nagra H."/>
            <person name="Otto T.D."/>
            <person name="Rawlings N."/>
            <person name="Sanchez A."/>
            <person name="Sanders M."/>
            <person name="Subramaniam C."/>
            <person name="Tay Y."/>
            <person name="Dear P."/>
            <person name="Doerig C."/>
            <person name="Gruber A."/>
            <person name="Parkinson J."/>
            <person name="Shirley M."/>
            <person name="Wan K.L."/>
            <person name="Berriman M."/>
            <person name="Tomley F."/>
            <person name="Pain A."/>
        </authorList>
    </citation>
    <scope>NUCLEOTIDE SEQUENCE</scope>
    <source>
        <strain evidence="3">Houghton</strain>
    </source>
</reference>
<dbReference type="InterPro" id="IPR002498">
    <property type="entry name" value="PInositol-4-P-4/5-kinase_core"/>
</dbReference>
<evidence type="ECO:0000256" key="1">
    <source>
        <dbReference type="PROSITE-ProRule" id="PRU00781"/>
    </source>
</evidence>
<dbReference type="PANTHER" id="PTHR23086">
    <property type="entry name" value="PHOSPHATIDYLINOSITOL-4-PHOSPHATE 5-KINASE"/>
    <property type="match status" value="1"/>
</dbReference>
<proteinExistence type="predicted"/>
<dbReference type="PROSITE" id="PS51455">
    <property type="entry name" value="PIPK"/>
    <property type="match status" value="1"/>
</dbReference>
<dbReference type="RefSeq" id="XP_013248158.1">
    <property type="nucleotide sequence ID" value="XM_013392704.1"/>
</dbReference>
<reference evidence="3" key="2">
    <citation type="submission" date="2013-10" db="EMBL/GenBank/DDBJ databases">
        <authorList>
            <person name="Aslett M."/>
        </authorList>
    </citation>
    <scope>NUCLEOTIDE SEQUENCE</scope>
    <source>
        <strain evidence="3">Houghton</strain>
    </source>
</reference>
<dbReference type="GeneID" id="25274713"/>
<dbReference type="GO" id="GO:0016308">
    <property type="term" value="F:1-phosphatidylinositol-4-phosphate 5-kinase activity"/>
    <property type="evidence" value="ECO:0007669"/>
    <property type="project" value="TreeGrafter"/>
</dbReference>
<organism evidence="3 4">
    <name type="scientific">Eimeria acervulina</name>
    <name type="common">Coccidian parasite</name>
    <dbReference type="NCBI Taxonomy" id="5801"/>
    <lineage>
        <taxon>Eukaryota</taxon>
        <taxon>Sar</taxon>
        <taxon>Alveolata</taxon>
        <taxon>Apicomplexa</taxon>
        <taxon>Conoidasida</taxon>
        <taxon>Coccidia</taxon>
        <taxon>Eucoccidiorida</taxon>
        <taxon>Eimeriorina</taxon>
        <taxon>Eimeriidae</taxon>
        <taxon>Eimeria</taxon>
    </lineage>
</organism>
<dbReference type="GO" id="GO:0046854">
    <property type="term" value="P:phosphatidylinositol phosphate biosynthetic process"/>
    <property type="evidence" value="ECO:0007669"/>
    <property type="project" value="TreeGrafter"/>
</dbReference>
<accession>U6GV28</accession>
<sequence>MDYSLLLGISYASCSQDPNICQDGMLQVDDDVRVLHSMAPSSVSSMIGMGDCDLERPFWSRDLGGMQSTDRTKLYYVGIIDILTHWTAKKKIEHVARVLQTGSTAGASCVNPSLYAQRFVDFISNHTV</sequence>
<dbReference type="AlphaFoldDB" id="U6GV28"/>
<name>U6GV28_EIMAC</name>
<evidence type="ECO:0000313" key="3">
    <source>
        <dbReference type="EMBL" id="CDI82434.1"/>
    </source>
</evidence>
<keyword evidence="4" id="KW-1185">Reference proteome</keyword>
<keyword evidence="1" id="KW-0418">Kinase</keyword>
<keyword evidence="1" id="KW-0067">ATP-binding</keyword>
<keyword evidence="1" id="KW-0808">Transferase</keyword>
<dbReference type="SUPFAM" id="SSF56104">
    <property type="entry name" value="SAICAR synthase-like"/>
    <property type="match status" value="1"/>
</dbReference>
<dbReference type="PANTHER" id="PTHR23086:SF8">
    <property type="entry name" value="PHOSPHATIDYLINOSITOL 5-PHOSPHATE 4-KINASE, ISOFORM A"/>
    <property type="match status" value="1"/>
</dbReference>
<dbReference type="OrthoDB" id="2129491at2759"/>
<dbReference type="Pfam" id="PF01504">
    <property type="entry name" value="PIP5K"/>
    <property type="match status" value="1"/>
</dbReference>
<dbReference type="InterPro" id="IPR027483">
    <property type="entry name" value="PInositol-4-P-4/5-kinase_C_sf"/>
</dbReference>
<evidence type="ECO:0000259" key="2">
    <source>
        <dbReference type="PROSITE" id="PS51455"/>
    </source>
</evidence>
<dbReference type="GO" id="GO:0005524">
    <property type="term" value="F:ATP binding"/>
    <property type="evidence" value="ECO:0007669"/>
    <property type="project" value="UniProtKB-UniRule"/>
</dbReference>
<dbReference type="EMBL" id="HG672384">
    <property type="protein sequence ID" value="CDI82434.1"/>
    <property type="molecule type" value="Genomic_DNA"/>
</dbReference>
<dbReference type="InterPro" id="IPR023610">
    <property type="entry name" value="PInositol-4/5-P-5/4-kinase"/>
</dbReference>
<feature type="domain" description="PIPK" evidence="2">
    <location>
        <begin position="1"/>
        <end position="127"/>
    </location>
</feature>
<protein>
    <recommendedName>
        <fullName evidence="2">PIPK domain-containing protein</fullName>
    </recommendedName>
</protein>
<dbReference type="GO" id="GO:0005886">
    <property type="term" value="C:plasma membrane"/>
    <property type="evidence" value="ECO:0007669"/>
    <property type="project" value="TreeGrafter"/>
</dbReference>
<dbReference type="VEuPathDB" id="ToxoDB:EAH_00066430"/>
<evidence type="ECO:0000313" key="4">
    <source>
        <dbReference type="Proteomes" id="UP000018050"/>
    </source>
</evidence>
<dbReference type="Gene3D" id="3.30.810.10">
    <property type="entry name" value="2-Layer Sandwich"/>
    <property type="match status" value="1"/>
</dbReference>